<reference evidence="1" key="2">
    <citation type="submission" date="2024-06" db="EMBL/GenBank/DDBJ databases">
        <authorList>
            <person name="Plum-Jensen L.E."/>
            <person name="Schramm A."/>
            <person name="Marshall I.P.G."/>
        </authorList>
    </citation>
    <scope>NUCLEOTIDE SEQUENCE</scope>
    <source>
        <strain evidence="1">Rat1</strain>
    </source>
</reference>
<dbReference type="KEGG" id="eaj:Q3M24_13740"/>
<sequence length="57" mass="6299">MKNNKTVSQQFSLSFYTLSETQQPRIKVSLTGNNGDVAAQKNVSGQERKNIFALGSH</sequence>
<organism evidence="1">
    <name type="scientific">Candidatus Electrothrix aestuarii</name>
    <dbReference type="NCBI Taxonomy" id="3062594"/>
    <lineage>
        <taxon>Bacteria</taxon>
        <taxon>Pseudomonadati</taxon>
        <taxon>Thermodesulfobacteriota</taxon>
        <taxon>Desulfobulbia</taxon>
        <taxon>Desulfobulbales</taxon>
        <taxon>Desulfobulbaceae</taxon>
        <taxon>Candidatus Electrothrix</taxon>
    </lineage>
</organism>
<proteinExistence type="predicted"/>
<name>A0AAU8LQ86_9BACT</name>
<gene>
    <name evidence="1" type="ORF">Q3M24_13740</name>
</gene>
<protein>
    <submittedName>
        <fullName evidence="1">Uncharacterized protein</fullName>
    </submittedName>
</protein>
<evidence type="ECO:0000313" key="1">
    <source>
        <dbReference type="EMBL" id="XCN71372.1"/>
    </source>
</evidence>
<dbReference type="EMBL" id="CP159373">
    <property type="protein sequence ID" value="XCN71372.1"/>
    <property type="molecule type" value="Genomic_DNA"/>
</dbReference>
<dbReference type="AlphaFoldDB" id="A0AAU8LQ86"/>
<accession>A0AAU8LQ86</accession>
<reference evidence="1" key="1">
    <citation type="journal article" date="2024" name="Syst. Appl. Microbiol.">
        <title>First single-strain enrichments of Electrothrix cable bacteria, description of E. aestuarii sp. nov. and E. rattekaaiensis sp. nov., and proposal of a cable bacteria taxonomy following the rules of the SeqCode.</title>
        <authorList>
            <person name="Plum-Jensen L.E."/>
            <person name="Schramm A."/>
            <person name="Marshall I.P.G."/>
        </authorList>
    </citation>
    <scope>NUCLEOTIDE SEQUENCE</scope>
    <source>
        <strain evidence="1">Rat1</strain>
    </source>
</reference>